<dbReference type="GO" id="GO:0003887">
    <property type="term" value="F:DNA-directed DNA polymerase activity"/>
    <property type="evidence" value="ECO:0007669"/>
    <property type="project" value="InterPro"/>
</dbReference>
<dbReference type="EMBL" id="AVCK01000009">
    <property type="protein sequence ID" value="KFN47495.1"/>
    <property type="molecule type" value="Genomic_DNA"/>
</dbReference>
<sequence>MASEPQPTRGPIPSPAPTAAGPAPTAPASAPGAPAAASSGQVLAHAEDWLALVASVGLKGPVRELAAHSAFCGHQDGVLQLSLPDSFDHLRSDGLVRQLAQALAGPLGAPPQIRFESARAHAGDTLHARTERERGQRQSEAESAFLSDPVVSRLVQQGATVLTESIRPLDDH</sequence>
<dbReference type="Gene3D" id="3.30.300.150">
    <property type="entry name" value="DNA polymerase III, tau subunit, domain V"/>
    <property type="match status" value="1"/>
</dbReference>
<evidence type="ECO:0000313" key="4">
    <source>
        <dbReference type="Proteomes" id="UP000029393"/>
    </source>
</evidence>
<organism evidence="3 4">
    <name type="scientific">Arenimonas metalli CF5-1</name>
    <dbReference type="NCBI Taxonomy" id="1384056"/>
    <lineage>
        <taxon>Bacteria</taxon>
        <taxon>Pseudomonadati</taxon>
        <taxon>Pseudomonadota</taxon>
        <taxon>Gammaproteobacteria</taxon>
        <taxon>Lysobacterales</taxon>
        <taxon>Lysobacteraceae</taxon>
        <taxon>Arenimonas</taxon>
    </lineage>
</organism>
<dbReference type="InterPro" id="IPR038249">
    <property type="entry name" value="PolIII_tau_V_sf"/>
</dbReference>
<evidence type="ECO:0000256" key="1">
    <source>
        <dbReference type="SAM" id="MobiDB-lite"/>
    </source>
</evidence>
<protein>
    <recommendedName>
        <fullName evidence="2">DNA polymerase III tau subunit domain-containing protein</fullName>
    </recommendedName>
</protein>
<dbReference type="Proteomes" id="UP000029393">
    <property type="component" value="Unassembled WGS sequence"/>
</dbReference>
<feature type="domain" description="DNA polymerase III tau subunit" evidence="2">
    <location>
        <begin position="46"/>
        <end position="162"/>
    </location>
</feature>
<name>A0A091BT36_9GAMM</name>
<evidence type="ECO:0000259" key="2">
    <source>
        <dbReference type="Pfam" id="PF12170"/>
    </source>
</evidence>
<dbReference type="eggNOG" id="COG2812">
    <property type="taxonomic scope" value="Bacteria"/>
</dbReference>
<dbReference type="InterPro" id="IPR021029">
    <property type="entry name" value="DNA_pol_III_tau_dom-5"/>
</dbReference>
<proteinExistence type="predicted"/>
<keyword evidence="4" id="KW-1185">Reference proteome</keyword>
<dbReference type="PATRIC" id="fig|1384056.3.peg.461"/>
<feature type="compositionally biased region" description="Low complexity" evidence="1">
    <location>
        <begin position="17"/>
        <end position="40"/>
    </location>
</feature>
<comment type="caution">
    <text evidence="3">The sequence shown here is derived from an EMBL/GenBank/DDBJ whole genome shotgun (WGS) entry which is preliminary data.</text>
</comment>
<feature type="region of interest" description="Disordered" evidence="1">
    <location>
        <begin position="1"/>
        <end position="41"/>
    </location>
</feature>
<dbReference type="AlphaFoldDB" id="A0A091BT36"/>
<reference evidence="3 4" key="1">
    <citation type="submission" date="2013-09" db="EMBL/GenBank/DDBJ databases">
        <title>Genome sequencing of Arenimonas metalli.</title>
        <authorList>
            <person name="Chen F."/>
            <person name="Wang G."/>
        </authorList>
    </citation>
    <scope>NUCLEOTIDE SEQUENCE [LARGE SCALE GENOMIC DNA]</scope>
    <source>
        <strain evidence="3 4">CF5-1</strain>
    </source>
</reference>
<dbReference type="STRING" id="1384056.N787_08015"/>
<gene>
    <name evidence="3" type="ORF">N787_08015</name>
</gene>
<accession>A0A091BT36</accession>
<dbReference type="Pfam" id="PF12170">
    <property type="entry name" value="DNA_pol3_tau_5"/>
    <property type="match status" value="1"/>
</dbReference>
<evidence type="ECO:0000313" key="3">
    <source>
        <dbReference type="EMBL" id="KFN47495.1"/>
    </source>
</evidence>